<proteinExistence type="predicted"/>
<dbReference type="InterPro" id="IPR013830">
    <property type="entry name" value="SGNH_hydro"/>
</dbReference>
<dbReference type="CDD" id="cd01830">
    <property type="entry name" value="XynE_like"/>
    <property type="match status" value="1"/>
</dbReference>
<dbReference type="EMBL" id="JBHTHU010000005">
    <property type="protein sequence ID" value="MFD0750268.1"/>
    <property type="molecule type" value="Genomic_DNA"/>
</dbReference>
<evidence type="ECO:0000256" key="1">
    <source>
        <dbReference type="SAM" id="SignalP"/>
    </source>
</evidence>
<feature type="signal peptide" evidence="1">
    <location>
        <begin position="1"/>
        <end position="30"/>
    </location>
</feature>
<dbReference type="SUPFAM" id="SSF52266">
    <property type="entry name" value="SGNH hydrolase"/>
    <property type="match status" value="1"/>
</dbReference>
<reference evidence="4" key="1">
    <citation type="journal article" date="2019" name="Int. J. Syst. Evol. Microbiol.">
        <title>The Global Catalogue of Microorganisms (GCM) 10K type strain sequencing project: providing services to taxonomists for standard genome sequencing and annotation.</title>
        <authorList>
            <consortium name="The Broad Institute Genomics Platform"/>
            <consortium name="The Broad Institute Genome Sequencing Center for Infectious Disease"/>
            <person name="Wu L."/>
            <person name="Ma J."/>
        </authorList>
    </citation>
    <scope>NUCLEOTIDE SEQUENCE [LARGE SCALE GENOMIC DNA]</scope>
    <source>
        <strain evidence="4">CCUG 63418</strain>
    </source>
</reference>
<keyword evidence="3" id="KW-0378">Hydrolase</keyword>
<gene>
    <name evidence="3" type="ORF">ACFQZS_08960</name>
</gene>
<dbReference type="PANTHER" id="PTHR43784:SF2">
    <property type="entry name" value="GDSL-LIKE LIPASE_ACYLHYDROLASE, PUTATIVE (AFU_ORTHOLOGUE AFUA_2G00820)-RELATED"/>
    <property type="match status" value="1"/>
</dbReference>
<sequence length="414" mass="44476">MFNRNNTFLGALKQCAVILFAVVYTQGALAQSAQKGWVGTWGTARQLVEPNNMPPAPGLTNNTIRQVVAVSIGGSKIRLKFSNEFSKTPTTLKTVQIAISKGGSAIDEATTKTLKFDGKEEVTLAPGVEITSDAIAFKLQPRTEVAITIAYGETSQTVTGHPGSRTTSYILTGNQTVANTDYAAAVKTDHWYNITGIDVENTSKNAGAVATFGDSITDGRGSGTNKQNRWPDILAMELLGNKATQNVGVLNMGIGGNAVLRGGLGPYALSRFEHDVLNQAGIKWVIIYEGVNDLGNKRDSTVAYKIAADLITAYEKMITDAHAKGIKVYGATITPFKGNGYYSVHAEGARQKVNEWIRKSGKFDALIDFDKTVRDPANPEALLDAAQSGANDHLHPNEQGYVMMGKSIDLKLFK</sequence>
<evidence type="ECO:0000313" key="3">
    <source>
        <dbReference type="EMBL" id="MFD0750268.1"/>
    </source>
</evidence>
<accession>A0ABW2YWU9</accession>
<evidence type="ECO:0000313" key="4">
    <source>
        <dbReference type="Proteomes" id="UP001596958"/>
    </source>
</evidence>
<keyword evidence="1" id="KW-0732">Signal</keyword>
<dbReference type="RefSeq" id="WP_377099378.1">
    <property type="nucleotide sequence ID" value="NZ_JBHTHU010000005.1"/>
</dbReference>
<comment type="caution">
    <text evidence="3">The sequence shown here is derived from an EMBL/GenBank/DDBJ whole genome shotgun (WGS) entry which is preliminary data.</text>
</comment>
<feature type="domain" description="SGNH hydrolase-type esterase" evidence="2">
    <location>
        <begin position="212"/>
        <end position="401"/>
    </location>
</feature>
<feature type="chain" id="PRO_5046557946" evidence="1">
    <location>
        <begin position="31"/>
        <end position="414"/>
    </location>
</feature>
<keyword evidence="4" id="KW-1185">Reference proteome</keyword>
<dbReference type="Proteomes" id="UP001596958">
    <property type="component" value="Unassembled WGS sequence"/>
</dbReference>
<dbReference type="PANTHER" id="PTHR43784">
    <property type="entry name" value="GDSL-LIKE LIPASE/ACYLHYDROLASE, PUTATIVE (AFU_ORTHOLOGUE AFUA_2G00820)-RELATED"/>
    <property type="match status" value="1"/>
</dbReference>
<name>A0ABW2YWU9_9SPHI</name>
<evidence type="ECO:0000259" key="2">
    <source>
        <dbReference type="Pfam" id="PF13472"/>
    </source>
</evidence>
<organism evidence="3 4">
    <name type="scientific">Mucilaginibacter calamicampi</name>
    <dbReference type="NCBI Taxonomy" id="1302352"/>
    <lineage>
        <taxon>Bacteria</taxon>
        <taxon>Pseudomonadati</taxon>
        <taxon>Bacteroidota</taxon>
        <taxon>Sphingobacteriia</taxon>
        <taxon>Sphingobacteriales</taxon>
        <taxon>Sphingobacteriaceae</taxon>
        <taxon>Mucilaginibacter</taxon>
    </lineage>
</organism>
<dbReference type="Gene3D" id="3.40.50.1110">
    <property type="entry name" value="SGNH hydrolase"/>
    <property type="match status" value="1"/>
</dbReference>
<dbReference type="GO" id="GO:0016787">
    <property type="term" value="F:hydrolase activity"/>
    <property type="evidence" value="ECO:0007669"/>
    <property type="project" value="UniProtKB-KW"/>
</dbReference>
<dbReference type="InterPro" id="IPR036514">
    <property type="entry name" value="SGNH_hydro_sf"/>
</dbReference>
<protein>
    <submittedName>
        <fullName evidence="3">SGNH/GDSL hydrolase family protein</fullName>
    </submittedName>
</protein>
<dbReference type="Pfam" id="PF13472">
    <property type="entry name" value="Lipase_GDSL_2"/>
    <property type="match status" value="1"/>
</dbReference>
<dbReference type="InterPro" id="IPR053140">
    <property type="entry name" value="GDSL_Rv0518-like"/>
</dbReference>